<reference evidence="2 3" key="1">
    <citation type="submission" date="2009-09" db="EMBL/GenBank/DDBJ databases">
        <authorList>
            <person name="Qin X."/>
            <person name="Bachman B."/>
            <person name="Battles P."/>
            <person name="Bell A."/>
            <person name="Bess C."/>
            <person name="Bickham C."/>
            <person name="Chaboub L."/>
            <person name="Chen D."/>
            <person name="Coyle M."/>
            <person name="Deiros D.R."/>
            <person name="Dinh H."/>
            <person name="Forbes L."/>
            <person name="Fowler G."/>
            <person name="Francisco L."/>
            <person name="Fu Q."/>
            <person name="Gubbala S."/>
            <person name="Hale W."/>
            <person name="Han Y."/>
            <person name="Hemphill L."/>
            <person name="Highlander S.K."/>
            <person name="Hirani K."/>
            <person name="Hogues M."/>
            <person name="Jackson L."/>
            <person name="Jakkamsetti A."/>
            <person name="Javaid M."/>
            <person name="Jiang H."/>
            <person name="Korchina V."/>
            <person name="Kovar C."/>
            <person name="Lara F."/>
            <person name="Lee S."/>
            <person name="Mata R."/>
            <person name="Mathew T."/>
            <person name="Moen C."/>
            <person name="Morales K."/>
            <person name="Munidasa M."/>
            <person name="Nazareth L."/>
            <person name="Ngo R."/>
            <person name="Nguyen L."/>
            <person name="Okwuonu G."/>
            <person name="Ongeri F."/>
            <person name="Patil S."/>
            <person name="Petrosino J."/>
            <person name="Pham C."/>
            <person name="Pham P."/>
            <person name="Pu L.-L."/>
            <person name="Puazo M."/>
            <person name="Raj R."/>
            <person name="Reid J."/>
            <person name="Rouhana J."/>
            <person name="Saada N."/>
            <person name="Shang Y."/>
            <person name="Simmons D."/>
            <person name="Thornton R."/>
            <person name="Warren J."/>
            <person name="Weissenberger G."/>
            <person name="Zhang J."/>
            <person name="Zhang L."/>
            <person name="Zhou C."/>
            <person name="Zhu D."/>
            <person name="Muzny D."/>
            <person name="Worley K."/>
            <person name="Gibbs R."/>
        </authorList>
    </citation>
    <scope>NUCLEOTIDE SEQUENCE [LARGE SCALE GENOMIC DNA]</scope>
    <source>
        <strain evidence="2 3">DSM 16041</strain>
    </source>
</reference>
<evidence type="ECO:0000313" key="2">
    <source>
        <dbReference type="EMBL" id="EEW52643.1"/>
    </source>
</evidence>
<feature type="compositionally biased region" description="Basic residues" evidence="1">
    <location>
        <begin position="37"/>
        <end position="48"/>
    </location>
</feature>
<evidence type="ECO:0000313" key="3">
    <source>
        <dbReference type="Proteomes" id="UP000003675"/>
    </source>
</evidence>
<dbReference type="eggNOG" id="COG2963">
    <property type="taxonomic scope" value="Bacteria"/>
</dbReference>
<dbReference type="EMBL" id="ACLL01000069">
    <property type="protein sequence ID" value="EEW52643.1"/>
    <property type="molecule type" value="Genomic_DNA"/>
</dbReference>
<accession>C8PA43</accession>
<protein>
    <recommendedName>
        <fullName evidence="4">Transposase</fullName>
    </recommendedName>
</protein>
<sequence length="98" mass="11291">MAEVVARFAVLTSQISIWRSQFKRSGIAALKPQPKGRPSKMKHTKKQARQLANKSELDWLKEELAKKNQELYDTKLERDISKKSLSLFGPSKPERKPK</sequence>
<organism evidence="2 3">
    <name type="scientific">Limosilactobacillus antri DSM 16041</name>
    <dbReference type="NCBI Taxonomy" id="525309"/>
    <lineage>
        <taxon>Bacteria</taxon>
        <taxon>Bacillati</taxon>
        <taxon>Bacillota</taxon>
        <taxon>Bacilli</taxon>
        <taxon>Lactobacillales</taxon>
        <taxon>Lactobacillaceae</taxon>
        <taxon>Limosilactobacillus</taxon>
    </lineage>
</organism>
<name>C8PA43_9LACO</name>
<feature type="region of interest" description="Disordered" evidence="1">
    <location>
        <begin position="28"/>
        <end position="52"/>
    </location>
</feature>
<evidence type="ECO:0000256" key="1">
    <source>
        <dbReference type="SAM" id="MobiDB-lite"/>
    </source>
</evidence>
<dbReference type="Proteomes" id="UP000003675">
    <property type="component" value="Unassembled WGS sequence"/>
</dbReference>
<proteinExistence type="predicted"/>
<comment type="caution">
    <text evidence="2">The sequence shown here is derived from an EMBL/GenBank/DDBJ whole genome shotgun (WGS) entry which is preliminary data.</text>
</comment>
<dbReference type="AlphaFoldDB" id="C8PA43"/>
<dbReference type="HOGENOM" id="CLU_2179756_0_0_9"/>
<evidence type="ECO:0008006" key="4">
    <source>
        <dbReference type="Google" id="ProtNLM"/>
    </source>
</evidence>
<gene>
    <name evidence="2" type="ORF">HMPREF0494_2187</name>
</gene>